<dbReference type="RefSeq" id="WP_114792352.1">
    <property type="nucleotide sequence ID" value="NZ_CP139960.1"/>
</dbReference>
<protein>
    <recommendedName>
        <fullName evidence="3">DUF4249 domain-containing protein</fullName>
    </recommendedName>
</protein>
<dbReference type="PROSITE" id="PS51257">
    <property type="entry name" value="PROKAR_LIPOPROTEIN"/>
    <property type="match status" value="1"/>
</dbReference>
<organism evidence="1 2">
    <name type="scientific">Niabella yanshanensis</name>
    <dbReference type="NCBI Taxonomy" id="577386"/>
    <lineage>
        <taxon>Bacteria</taxon>
        <taxon>Pseudomonadati</taxon>
        <taxon>Bacteroidota</taxon>
        <taxon>Chitinophagia</taxon>
        <taxon>Chitinophagales</taxon>
        <taxon>Chitinophagaceae</taxon>
        <taxon>Niabella</taxon>
    </lineage>
</organism>
<gene>
    <name evidence="1" type="ORF">U0035_16780</name>
</gene>
<proteinExistence type="predicted"/>
<evidence type="ECO:0000313" key="1">
    <source>
        <dbReference type="EMBL" id="WQD37325.1"/>
    </source>
</evidence>
<dbReference type="EMBL" id="CP139960">
    <property type="protein sequence ID" value="WQD37325.1"/>
    <property type="molecule type" value="Genomic_DNA"/>
</dbReference>
<sequence length="292" mass="32480">MKNLTKLIPHLAVILLMASCTKHVIELDSVKLPENMAEFQLHYFVPVTAVAANNITKVEVNDIAIVDSTSTLVTYNAVPSGAVGRFFAAPSGKANIKLYRGASKELVYNQEVNFIAGKQNIFVHDFNKPPVIISNGYPYPKNTTVITDTTAWVKFYNFLYETAGVPTTLKLQYQYQYTYYTKNNNIITSIKSDWLNLGKPVAFGEATGWEPVPVIKHPDREISAGSERIDYRIKVIGDNNTDLGLLQVRNASGAFVNYADFWNAAIGRVYHHIFSGFRAATPTSAVRTFTAL</sequence>
<dbReference type="Proteomes" id="UP001325680">
    <property type="component" value="Chromosome"/>
</dbReference>
<reference evidence="1 2" key="1">
    <citation type="submission" date="2023-12" db="EMBL/GenBank/DDBJ databases">
        <title>Genome sequencing and assembly of bacterial species from a model synthetic community.</title>
        <authorList>
            <person name="Hogle S.L."/>
        </authorList>
    </citation>
    <scope>NUCLEOTIDE SEQUENCE [LARGE SCALE GENOMIC DNA]</scope>
    <source>
        <strain evidence="1 2">HAMBI_3031</strain>
    </source>
</reference>
<keyword evidence="2" id="KW-1185">Reference proteome</keyword>
<accession>A0ABZ0W231</accession>
<name>A0ABZ0W231_9BACT</name>
<evidence type="ECO:0000313" key="2">
    <source>
        <dbReference type="Proteomes" id="UP001325680"/>
    </source>
</evidence>
<evidence type="ECO:0008006" key="3">
    <source>
        <dbReference type="Google" id="ProtNLM"/>
    </source>
</evidence>